<reference evidence="3 4" key="1">
    <citation type="journal article" date="2015" name="Stand. Genomic Sci.">
        <title>Genomic Encyclopedia of Bacterial and Archaeal Type Strains, Phase III: the genomes of soil and plant-associated and newly described type strains.</title>
        <authorList>
            <person name="Whitman W.B."/>
            <person name="Woyke T."/>
            <person name="Klenk H.P."/>
            <person name="Zhou Y."/>
            <person name="Lilburn T.G."/>
            <person name="Beck B.J."/>
            <person name="De Vos P."/>
            <person name="Vandamme P."/>
            <person name="Eisen J.A."/>
            <person name="Garrity G."/>
            <person name="Hugenholtz P."/>
            <person name="Kyrpides N.C."/>
        </authorList>
    </citation>
    <scope>NUCLEOTIDE SEQUENCE [LARGE SCALE GENOMIC DNA]</scope>
    <source>
        <strain evidence="3 4">CGMCC 1.5364</strain>
    </source>
</reference>
<feature type="signal peptide" evidence="2">
    <location>
        <begin position="1"/>
        <end position="17"/>
    </location>
</feature>
<dbReference type="EMBL" id="VLKU01000002">
    <property type="protein sequence ID" value="TWI37119.1"/>
    <property type="molecule type" value="Genomic_DNA"/>
</dbReference>
<dbReference type="OrthoDB" id="9809132at2"/>
<feature type="compositionally biased region" description="Low complexity" evidence="1">
    <location>
        <begin position="191"/>
        <end position="286"/>
    </location>
</feature>
<feature type="region of interest" description="Disordered" evidence="1">
    <location>
        <begin position="150"/>
        <end position="308"/>
    </location>
</feature>
<protein>
    <submittedName>
        <fullName evidence="3">Uncharacterized protein</fullName>
    </submittedName>
</protein>
<accession>A0A562NY68</accession>
<evidence type="ECO:0000313" key="3">
    <source>
        <dbReference type="EMBL" id="TWI37119.1"/>
    </source>
</evidence>
<keyword evidence="2" id="KW-0732">Signal</keyword>
<dbReference type="PROSITE" id="PS51257">
    <property type="entry name" value="PROKAR_LIPOPROTEIN"/>
    <property type="match status" value="1"/>
</dbReference>
<sequence>MKFRTAFAALSVTVALAACGELPFQKSDEPAVPAHSGPPSVSPIDQPIETSAETVAVATAEARTMGTAIFRASGAGWAVTAGDKLAVFERAGQRSVGVTVRRITYGNGVEFAGVMNGAPFTLNVQANECQAADGKKQPFSARVRAGSQRMTGCAEAATEVPTPQVRASSSTPKPRSTPKPAAPKPAETKPAETTPAATETTPTTTTPSTTTPATTTPAVTTPSTTAPAATPSTTTPSTGAASTPSATGTSTTTPEASTTIPPATTTMTPPATTPEASTTAPETTTPAKPPVVLPAPSSDADKADAPAE</sequence>
<name>A0A562NY68_9RHOB</name>
<dbReference type="AlphaFoldDB" id="A0A562NY68"/>
<gene>
    <name evidence="3" type="ORF">IQ24_00910</name>
</gene>
<evidence type="ECO:0000256" key="2">
    <source>
        <dbReference type="SAM" id="SignalP"/>
    </source>
</evidence>
<proteinExistence type="predicted"/>
<feature type="chain" id="PRO_5021825747" evidence="2">
    <location>
        <begin position="18"/>
        <end position="308"/>
    </location>
</feature>
<comment type="caution">
    <text evidence="3">The sequence shown here is derived from an EMBL/GenBank/DDBJ whole genome shotgun (WGS) entry which is preliminary data.</text>
</comment>
<organism evidence="3 4">
    <name type="scientific">Paracoccus sulfuroxidans</name>
    <dbReference type="NCBI Taxonomy" id="384678"/>
    <lineage>
        <taxon>Bacteria</taxon>
        <taxon>Pseudomonadati</taxon>
        <taxon>Pseudomonadota</taxon>
        <taxon>Alphaproteobacteria</taxon>
        <taxon>Rhodobacterales</taxon>
        <taxon>Paracoccaceae</taxon>
        <taxon>Paracoccus</taxon>
    </lineage>
</organism>
<dbReference type="RefSeq" id="WP_158637475.1">
    <property type="nucleotide sequence ID" value="NZ_VLKU01000002.1"/>
</dbReference>
<keyword evidence="4" id="KW-1185">Reference proteome</keyword>
<evidence type="ECO:0000256" key="1">
    <source>
        <dbReference type="SAM" id="MobiDB-lite"/>
    </source>
</evidence>
<dbReference type="Proteomes" id="UP000316225">
    <property type="component" value="Unassembled WGS sequence"/>
</dbReference>
<feature type="compositionally biased region" description="Basic and acidic residues" evidence="1">
    <location>
        <begin position="299"/>
        <end position="308"/>
    </location>
</feature>
<evidence type="ECO:0000313" key="4">
    <source>
        <dbReference type="Proteomes" id="UP000316225"/>
    </source>
</evidence>